<dbReference type="PROSITE" id="PS00687">
    <property type="entry name" value="ALDEHYDE_DEHYDR_GLU"/>
    <property type="match status" value="1"/>
</dbReference>
<sequence length="485" mass="51272">METRLLIGGEQVAGDGPALTVENPATETAITAVHTASTEQVGAAVAAARRAQRAWGIELTAAERAEALHEIANGLRAHTEELAQLMTAEGGKPLLENRDEVGWTASAFDFYAELARAEEGRVIPPVERTQLALVIREPLGVVACIVPWNYPLLLLAWKLAPVLAAGNAAVCKPSELTPLSTLALAPLFDHLPPGTVNLLAGAGDVGEHLVEHEDVDGIAFTGSVATGTRIAEHAARRMARVNLELGGKDPFIVCPDVAADIEIAARGGAWAAYLNAGQVCTSAERFYVHTDVYDDFVSAFVAHTKTLRVGDPTDAATDIGPMISAPQRSKVTAQVDAAVAAGAEVLTGGGSGGHTHGYYLEPVVVVGAAAETDLLREETFGPVAPIVPVGSLDEAIALANSTPFGLGANVYTRDLETMVRCAREIRSGTVWINDPLTDNDAGPFGGFKRSGLGRELGTEGLHAFQEPKHVHIETRIEVKDWWYPY</sequence>
<dbReference type="PANTHER" id="PTHR11699">
    <property type="entry name" value="ALDEHYDE DEHYDROGENASE-RELATED"/>
    <property type="match status" value="1"/>
</dbReference>
<dbReference type="RefSeq" id="WP_353866436.1">
    <property type="nucleotide sequence ID" value="NZ_CP088295.1"/>
</dbReference>
<evidence type="ECO:0000313" key="6">
    <source>
        <dbReference type="Proteomes" id="UP001058860"/>
    </source>
</evidence>
<organism evidence="5 6">
    <name type="scientific">Svornostia abyssi</name>
    <dbReference type="NCBI Taxonomy" id="2898438"/>
    <lineage>
        <taxon>Bacteria</taxon>
        <taxon>Bacillati</taxon>
        <taxon>Actinomycetota</taxon>
        <taxon>Thermoleophilia</taxon>
        <taxon>Solirubrobacterales</taxon>
        <taxon>Baekduiaceae</taxon>
        <taxon>Svornostia</taxon>
    </lineage>
</organism>
<dbReference type="InterPro" id="IPR015590">
    <property type="entry name" value="Aldehyde_DH_dom"/>
</dbReference>
<dbReference type="InterPro" id="IPR016163">
    <property type="entry name" value="Ald_DH_C"/>
</dbReference>
<keyword evidence="1 3" id="KW-0560">Oxidoreductase</keyword>
<evidence type="ECO:0000259" key="4">
    <source>
        <dbReference type="Pfam" id="PF00171"/>
    </source>
</evidence>
<dbReference type="Pfam" id="PF00171">
    <property type="entry name" value="Aldedh"/>
    <property type="match status" value="1"/>
</dbReference>
<dbReference type="CDD" id="cd07078">
    <property type="entry name" value="ALDH"/>
    <property type="match status" value="1"/>
</dbReference>
<gene>
    <name evidence="5" type="ORF">LRS13_10945</name>
</gene>
<evidence type="ECO:0000256" key="1">
    <source>
        <dbReference type="ARBA" id="ARBA00023002"/>
    </source>
</evidence>
<keyword evidence="6" id="KW-1185">Reference proteome</keyword>
<comment type="similarity">
    <text evidence="3">Belongs to the aldehyde dehydrogenase family.</text>
</comment>
<name>A0ABY5PMR5_9ACTN</name>
<dbReference type="SUPFAM" id="SSF53720">
    <property type="entry name" value="ALDH-like"/>
    <property type="match status" value="1"/>
</dbReference>
<reference evidence="6" key="1">
    <citation type="submission" date="2021-11" db="EMBL/GenBank/DDBJ databases">
        <title>Cultivation dependent microbiological survey of springs from the worlds oldest radium mine currently devoted to the extraction of radon-saturated water.</title>
        <authorList>
            <person name="Kapinusova G."/>
            <person name="Smrhova T."/>
            <person name="Strejcek M."/>
            <person name="Suman J."/>
            <person name="Jani K."/>
            <person name="Pajer P."/>
            <person name="Uhlik O."/>
        </authorList>
    </citation>
    <scope>NUCLEOTIDE SEQUENCE [LARGE SCALE GENOMIC DNA]</scope>
    <source>
        <strain evidence="6">J379</strain>
    </source>
</reference>
<evidence type="ECO:0000256" key="3">
    <source>
        <dbReference type="RuleBase" id="RU003345"/>
    </source>
</evidence>
<dbReference type="EMBL" id="CP088295">
    <property type="protein sequence ID" value="UUY06001.1"/>
    <property type="molecule type" value="Genomic_DNA"/>
</dbReference>
<evidence type="ECO:0000313" key="5">
    <source>
        <dbReference type="EMBL" id="UUY06001.1"/>
    </source>
</evidence>
<dbReference type="InterPro" id="IPR029510">
    <property type="entry name" value="Ald_DH_CS_GLU"/>
</dbReference>
<dbReference type="InterPro" id="IPR016161">
    <property type="entry name" value="Ald_DH/histidinol_DH"/>
</dbReference>
<proteinExistence type="inferred from homology"/>
<dbReference type="Gene3D" id="3.40.309.10">
    <property type="entry name" value="Aldehyde Dehydrogenase, Chain A, domain 2"/>
    <property type="match status" value="1"/>
</dbReference>
<dbReference type="Gene3D" id="3.40.605.10">
    <property type="entry name" value="Aldehyde Dehydrogenase, Chain A, domain 1"/>
    <property type="match status" value="1"/>
</dbReference>
<dbReference type="Proteomes" id="UP001058860">
    <property type="component" value="Chromosome"/>
</dbReference>
<dbReference type="InterPro" id="IPR016162">
    <property type="entry name" value="Ald_DH_N"/>
</dbReference>
<accession>A0ABY5PMR5</accession>
<feature type="domain" description="Aldehyde dehydrogenase" evidence="4">
    <location>
        <begin position="17"/>
        <end position="470"/>
    </location>
</feature>
<evidence type="ECO:0000256" key="2">
    <source>
        <dbReference type="PROSITE-ProRule" id="PRU10007"/>
    </source>
</evidence>
<protein>
    <submittedName>
        <fullName evidence="5">Aldehyde dehydrogenase family protein</fullName>
    </submittedName>
</protein>
<feature type="active site" evidence="2">
    <location>
        <position position="244"/>
    </location>
</feature>